<dbReference type="Proteomes" id="UP001194696">
    <property type="component" value="Unassembled WGS sequence"/>
</dbReference>
<evidence type="ECO:0000256" key="2">
    <source>
        <dbReference type="SAM" id="Phobius"/>
    </source>
</evidence>
<keyword evidence="2" id="KW-0812">Transmembrane</keyword>
<feature type="non-terminal residue" evidence="3">
    <location>
        <position position="414"/>
    </location>
</feature>
<reference evidence="3 4" key="1">
    <citation type="journal article" date="2020" name="Fungal Divers.">
        <title>Resolving the Mortierellaceae phylogeny through synthesis of multi-gene phylogenetics and phylogenomics.</title>
        <authorList>
            <person name="Vandepol N."/>
            <person name="Liber J."/>
            <person name="Desiro A."/>
            <person name="Na H."/>
            <person name="Kennedy M."/>
            <person name="Barry K."/>
            <person name="Grigoriev I.V."/>
            <person name="Miller A.N."/>
            <person name="O'Donnell K."/>
            <person name="Stajich J.E."/>
            <person name="Bonito G."/>
        </authorList>
    </citation>
    <scope>NUCLEOTIDE SEQUENCE [LARGE SCALE GENOMIC DNA]</scope>
    <source>
        <strain evidence="3 4">AD045</strain>
    </source>
</reference>
<dbReference type="EMBL" id="JAAAIM010000861">
    <property type="protein sequence ID" value="KAG0283752.1"/>
    <property type="molecule type" value="Genomic_DNA"/>
</dbReference>
<evidence type="ECO:0000313" key="4">
    <source>
        <dbReference type="Proteomes" id="UP001194696"/>
    </source>
</evidence>
<evidence type="ECO:0000313" key="3">
    <source>
        <dbReference type="EMBL" id="KAG0283752.1"/>
    </source>
</evidence>
<sequence length="414" mass="44567">MTEPLDTFYIPVTGNDNANETQPLLSRSPQQHQQPNSLCTRGAHCLAGTHKTTSSFTILLRLLVALTIVYIIVCTRRWLHSTGIVIDKRCLRSLVPWTGGPANITSDTAKNLEVLLTKGPISATVEVLTQEGVEHPTVVVEAWVSENYPLGDGDNSSGRGLEVEITEVDNKLKIVFTAEDSTTRHRPLLLQPFTQKFCAKVHLKIIFPYHLRSYGRLFVSGCTLALTTYNIAAIAFESINIGNFGGDILFYDIPSSSSASSVAGEGGGGGGGVQTAKGLSIITATGSISVPSVRATPGQALSLSLWSSTGRVHFNATMNAILKTPNKTAWDLTHSLVLTTGMGHVQGVLRFAEGAVPDGVLKAGEKHEEEWIPGGIWVHSYSWMGYIGTELGLALGQNLWQEMRTVIGTVETTV</sequence>
<organism evidence="3 4">
    <name type="scientific">Linnemannia gamsii</name>
    <dbReference type="NCBI Taxonomy" id="64522"/>
    <lineage>
        <taxon>Eukaryota</taxon>
        <taxon>Fungi</taxon>
        <taxon>Fungi incertae sedis</taxon>
        <taxon>Mucoromycota</taxon>
        <taxon>Mortierellomycotina</taxon>
        <taxon>Mortierellomycetes</taxon>
        <taxon>Mortierellales</taxon>
        <taxon>Mortierellaceae</taxon>
        <taxon>Linnemannia</taxon>
    </lineage>
</organism>
<proteinExistence type="predicted"/>
<name>A0ABQ7JRG3_9FUNG</name>
<feature type="transmembrane region" description="Helical" evidence="2">
    <location>
        <begin position="58"/>
        <end position="79"/>
    </location>
</feature>
<feature type="region of interest" description="Disordered" evidence="1">
    <location>
        <begin position="11"/>
        <end position="36"/>
    </location>
</feature>
<comment type="caution">
    <text evidence="3">The sequence shown here is derived from an EMBL/GenBank/DDBJ whole genome shotgun (WGS) entry which is preliminary data.</text>
</comment>
<feature type="compositionally biased region" description="Polar residues" evidence="1">
    <location>
        <begin position="14"/>
        <end position="36"/>
    </location>
</feature>
<keyword evidence="2" id="KW-1133">Transmembrane helix</keyword>
<accession>A0ABQ7JRG3</accession>
<keyword evidence="4" id="KW-1185">Reference proteome</keyword>
<keyword evidence="2" id="KW-0472">Membrane</keyword>
<protein>
    <submittedName>
        <fullName evidence="3">Uncharacterized protein</fullName>
    </submittedName>
</protein>
<evidence type="ECO:0000256" key="1">
    <source>
        <dbReference type="SAM" id="MobiDB-lite"/>
    </source>
</evidence>
<gene>
    <name evidence="3" type="ORF">BGZ96_011876</name>
</gene>